<name>A0A5A7TXY5_CUCMM</name>
<organism evidence="2 3">
    <name type="scientific">Cucumis melo var. makuwa</name>
    <name type="common">Oriental melon</name>
    <dbReference type="NCBI Taxonomy" id="1194695"/>
    <lineage>
        <taxon>Eukaryota</taxon>
        <taxon>Viridiplantae</taxon>
        <taxon>Streptophyta</taxon>
        <taxon>Embryophyta</taxon>
        <taxon>Tracheophyta</taxon>
        <taxon>Spermatophyta</taxon>
        <taxon>Magnoliopsida</taxon>
        <taxon>eudicotyledons</taxon>
        <taxon>Gunneridae</taxon>
        <taxon>Pentapetalae</taxon>
        <taxon>rosids</taxon>
        <taxon>fabids</taxon>
        <taxon>Cucurbitales</taxon>
        <taxon>Cucurbitaceae</taxon>
        <taxon>Benincaseae</taxon>
        <taxon>Cucumis</taxon>
    </lineage>
</organism>
<evidence type="ECO:0000313" key="2">
    <source>
        <dbReference type="EMBL" id="KAA0047874.1"/>
    </source>
</evidence>
<dbReference type="Proteomes" id="UP000321393">
    <property type="component" value="Unassembled WGS sequence"/>
</dbReference>
<evidence type="ECO:0000256" key="1">
    <source>
        <dbReference type="SAM" id="MobiDB-lite"/>
    </source>
</evidence>
<gene>
    <name evidence="2" type="ORF">E6C27_scaffold133G001440</name>
</gene>
<protein>
    <submittedName>
        <fullName evidence="2">Gag/pol protein</fullName>
    </submittedName>
</protein>
<sequence>MAVSSMTQIGEGSGSKCSTTEKEFIGGLSSKTKVRPSQRKKNGKGKAPKNSKGKKVAKDKCYHCNHDEHWLRNYPKYVTQKKAEKEALSKYDLLAVETCLVEYDTST</sequence>
<accession>A0A5A7TXY5</accession>
<evidence type="ECO:0000313" key="3">
    <source>
        <dbReference type="Proteomes" id="UP000321393"/>
    </source>
</evidence>
<comment type="caution">
    <text evidence="2">The sequence shown here is derived from an EMBL/GenBank/DDBJ whole genome shotgun (WGS) entry which is preliminary data.</text>
</comment>
<dbReference type="AlphaFoldDB" id="A0A5A7TXY5"/>
<reference evidence="2 3" key="1">
    <citation type="submission" date="2019-08" db="EMBL/GenBank/DDBJ databases">
        <title>Draft genome sequences of two oriental melons (Cucumis melo L. var makuwa).</title>
        <authorList>
            <person name="Kwon S.-Y."/>
        </authorList>
    </citation>
    <scope>NUCLEOTIDE SEQUENCE [LARGE SCALE GENOMIC DNA]</scope>
    <source>
        <strain evidence="3">cv. SW 3</strain>
        <tissue evidence="2">Leaf</tissue>
    </source>
</reference>
<dbReference type="EMBL" id="SSTE01013041">
    <property type="protein sequence ID" value="KAA0047874.1"/>
    <property type="molecule type" value="Genomic_DNA"/>
</dbReference>
<proteinExistence type="predicted"/>
<dbReference type="Gene3D" id="4.10.60.10">
    <property type="entry name" value="Zinc finger, CCHC-type"/>
    <property type="match status" value="1"/>
</dbReference>
<feature type="compositionally biased region" description="Basic residues" evidence="1">
    <location>
        <begin position="32"/>
        <end position="55"/>
    </location>
</feature>
<feature type="compositionally biased region" description="Polar residues" evidence="1">
    <location>
        <begin position="1"/>
        <end position="18"/>
    </location>
</feature>
<feature type="region of interest" description="Disordered" evidence="1">
    <location>
        <begin position="1"/>
        <end position="59"/>
    </location>
</feature>